<feature type="coiled-coil region" evidence="1">
    <location>
        <begin position="20"/>
        <end position="54"/>
    </location>
</feature>
<dbReference type="OrthoDB" id="5782056at2"/>
<comment type="caution">
    <text evidence="3">The sequence shown here is derived from an EMBL/GenBank/DDBJ whole genome shotgun (WGS) entry which is preliminary data.</text>
</comment>
<accession>A0A2J6NQ03</accession>
<sequence length="479" mass="54759">MSFNHHNEPQIIIDGRVVDVTELVKRYHQLDRRLTQTEQRVAQLQEQLEALQGRSGATGAPASREKLIDRYYRVVEAVLGDYQTQVATLQRQLTACLSGNGQTEFLQLAAHTMSPSSYQKMFLERNQQLVRYQHQTEADSHDELDGVRYWGNLVDQYRDVLTCLLEKNHNVHRDFRHAYHYAKSTVQRIRERKPAYLSDQNVMDLRTIYGGIKDAAAYHDELKRFYNQAGLTLKGVAGERLVKSVVKADANSRVLTSLNLPYAYHNGTENSNQIDCIVVNQKGIFVLEIKNYTADTIGIDQDGRIVTERGGRTFRGSRIARQGQFHYNAVLEALAADEEVKPALKYLRRQLHVLYISANPQTKIMSVLPGANHHYRFLSLAGLRQYIDGTNGQLRPALVQAVVEAIDSRQQAEKTYGYLCFPADPAKRARLAWQQYRVMSKLLKLRLDDFVDRRDPDVRQKLAKAGLRTCDGYVTSKPH</sequence>
<evidence type="ECO:0000313" key="3">
    <source>
        <dbReference type="EMBL" id="PMB83336.1"/>
    </source>
</evidence>
<evidence type="ECO:0000313" key="4">
    <source>
        <dbReference type="Proteomes" id="UP000239920"/>
    </source>
</evidence>
<reference evidence="3 4" key="1">
    <citation type="submission" date="2017-09" db="EMBL/GenBank/DDBJ databases">
        <title>Bacterial strain isolated from the female urinary microbiota.</title>
        <authorList>
            <person name="Thomas-White K."/>
            <person name="Kumar N."/>
            <person name="Forster S."/>
            <person name="Putonti C."/>
            <person name="Lawley T."/>
            <person name="Wolfe A.J."/>
        </authorList>
    </citation>
    <scope>NUCLEOTIDE SEQUENCE [LARGE SCALE GENOMIC DNA]</scope>
    <source>
        <strain evidence="3 4">UMB0683</strain>
    </source>
</reference>
<dbReference type="RefSeq" id="WP_104687897.1">
    <property type="nucleotide sequence ID" value="NZ_JBKTHY010000003.1"/>
</dbReference>
<dbReference type="EMBL" id="PNFV01000001">
    <property type="protein sequence ID" value="PMB83336.1"/>
    <property type="molecule type" value="Genomic_DNA"/>
</dbReference>
<feature type="domain" description="NERD" evidence="2">
    <location>
        <begin position="234"/>
        <end position="353"/>
    </location>
</feature>
<dbReference type="InterPro" id="IPR011528">
    <property type="entry name" value="NERD"/>
</dbReference>
<keyword evidence="1" id="KW-0175">Coiled coil</keyword>
<organism evidence="3 4">
    <name type="scientific">Limosilactobacillus pontis</name>
    <dbReference type="NCBI Taxonomy" id="35787"/>
    <lineage>
        <taxon>Bacteria</taxon>
        <taxon>Bacillati</taxon>
        <taxon>Bacillota</taxon>
        <taxon>Bacilli</taxon>
        <taxon>Lactobacillales</taxon>
        <taxon>Lactobacillaceae</taxon>
        <taxon>Limosilactobacillus</taxon>
    </lineage>
</organism>
<protein>
    <recommendedName>
        <fullName evidence="2">NERD domain-containing protein</fullName>
    </recommendedName>
</protein>
<dbReference type="AlphaFoldDB" id="A0A2J6NQ03"/>
<dbReference type="PROSITE" id="PS50965">
    <property type="entry name" value="NERD"/>
    <property type="match status" value="1"/>
</dbReference>
<dbReference type="Pfam" id="PF08378">
    <property type="entry name" value="NERD"/>
    <property type="match status" value="1"/>
</dbReference>
<evidence type="ECO:0000256" key="1">
    <source>
        <dbReference type="SAM" id="Coils"/>
    </source>
</evidence>
<name>A0A2J6NQ03_9LACO</name>
<dbReference type="Proteomes" id="UP000239920">
    <property type="component" value="Unassembled WGS sequence"/>
</dbReference>
<gene>
    <name evidence="3" type="ORF">CK797_00640</name>
</gene>
<evidence type="ECO:0000259" key="2">
    <source>
        <dbReference type="PROSITE" id="PS50965"/>
    </source>
</evidence>
<proteinExistence type="predicted"/>